<reference evidence="3 4" key="1">
    <citation type="submission" date="2020-12" db="EMBL/GenBank/DDBJ databases">
        <title>Halosimplex halophilum sp. nov. and Halosimplex salinum sp. nov., two new members of the genus Halosimplex.</title>
        <authorList>
            <person name="Cui H.L."/>
        </authorList>
    </citation>
    <scope>NUCLEOTIDE SEQUENCE [LARGE SCALE GENOMIC DNA]</scope>
    <source>
        <strain evidence="3 4">YGH94</strain>
    </source>
</reference>
<dbReference type="Proteomes" id="UP000595001">
    <property type="component" value="Chromosome"/>
</dbReference>
<dbReference type="RefSeq" id="WP_198063121.1">
    <property type="nucleotide sequence ID" value="NZ_CP065856.1"/>
</dbReference>
<feature type="transmembrane region" description="Helical" evidence="2">
    <location>
        <begin position="185"/>
        <end position="204"/>
    </location>
</feature>
<feature type="transmembrane region" description="Helical" evidence="2">
    <location>
        <begin position="442"/>
        <end position="464"/>
    </location>
</feature>
<keyword evidence="4" id="KW-1185">Reference proteome</keyword>
<evidence type="ECO:0000313" key="4">
    <source>
        <dbReference type="Proteomes" id="UP000595001"/>
    </source>
</evidence>
<feature type="region of interest" description="Disordered" evidence="1">
    <location>
        <begin position="601"/>
        <end position="633"/>
    </location>
</feature>
<evidence type="ECO:0000256" key="2">
    <source>
        <dbReference type="SAM" id="Phobius"/>
    </source>
</evidence>
<keyword evidence="2" id="KW-0472">Membrane</keyword>
<gene>
    <name evidence="3" type="ORF">I7X12_06960</name>
</gene>
<dbReference type="KEGG" id="hlt:I7X12_06960"/>
<organism evidence="3 4">
    <name type="scientific">Halosimplex litoreum</name>
    <dbReference type="NCBI Taxonomy" id="1198301"/>
    <lineage>
        <taxon>Archaea</taxon>
        <taxon>Methanobacteriati</taxon>
        <taxon>Methanobacteriota</taxon>
        <taxon>Stenosarchaea group</taxon>
        <taxon>Halobacteria</taxon>
        <taxon>Halobacteriales</taxon>
        <taxon>Haloarculaceae</taxon>
        <taxon>Halosimplex</taxon>
    </lineage>
</organism>
<dbReference type="EMBL" id="CP065856">
    <property type="protein sequence ID" value="QPV64348.1"/>
    <property type="molecule type" value="Genomic_DNA"/>
</dbReference>
<feature type="transmembrane region" description="Helical" evidence="2">
    <location>
        <begin position="318"/>
        <end position="336"/>
    </location>
</feature>
<feature type="transmembrane region" description="Helical" evidence="2">
    <location>
        <begin position="242"/>
        <end position="258"/>
    </location>
</feature>
<dbReference type="OrthoDB" id="342997at2157"/>
<evidence type="ECO:0000256" key="1">
    <source>
        <dbReference type="SAM" id="MobiDB-lite"/>
    </source>
</evidence>
<feature type="compositionally biased region" description="Polar residues" evidence="1">
    <location>
        <begin position="623"/>
        <end position="633"/>
    </location>
</feature>
<feature type="transmembrane region" description="Helical" evidence="2">
    <location>
        <begin position="88"/>
        <end position="105"/>
    </location>
</feature>
<accession>A0A7T3KWR2</accession>
<dbReference type="GeneID" id="60588219"/>
<feature type="transmembrane region" description="Helical" evidence="2">
    <location>
        <begin position="383"/>
        <end position="404"/>
    </location>
</feature>
<proteinExistence type="predicted"/>
<feature type="transmembrane region" description="Helical" evidence="2">
    <location>
        <begin position="416"/>
        <end position="436"/>
    </location>
</feature>
<feature type="transmembrane region" description="Helical" evidence="2">
    <location>
        <begin position="270"/>
        <end position="288"/>
    </location>
</feature>
<feature type="transmembrane region" description="Helical" evidence="2">
    <location>
        <begin position="117"/>
        <end position="138"/>
    </location>
</feature>
<feature type="transmembrane region" description="Helical" evidence="2">
    <location>
        <begin position="476"/>
        <end position="496"/>
    </location>
</feature>
<feature type="transmembrane region" description="Helical" evidence="2">
    <location>
        <begin position="216"/>
        <end position="236"/>
    </location>
</feature>
<dbReference type="AlphaFoldDB" id="A0A7T3KWR2"/>
<feature type="region of interest" description="Disordered" evidence="1">
    <location>
        <begin position="532"/>
        <end position="552"/>
    </location>
</feature>
<feature type="transmembrane region" description="Helical" evidence="2">
    <location>
        <begin position="20"/>
        <end position="41"/>
    </location>
</feature>
<evidence type="ECO:0008006" key="5">
    <source>
        <dbReference type="Google" id="ProtNLM"/>
    </source>
</evidence>
<feature type="transmembrane region" description="Helical" evidence="2">
    <location>
        <begin position="62"/>
        <end position="82"/>
    </location>
</feature>
<sequence length="633" mass="68453">MLAVGGLLLYFFVSIEFWSVVGPVLGVVIGSSIAIVGTLVGRVRDTEPPTDAADPNPLDARVPILLASLYVLSMVVLFRFNTYYRPDLMYVLFGGYAGIIGYQIARGESRVRVVPQILVLAFFTYWSSQFLFPAGMYAPDTNYRYLPVIESVFSSYHIPASQARYAGHLAYVTEFAYLTGLSAKVSYYLLATLVLTGTVLLLGMLDGVFPVFPKRVALYSALVFSVMSWMIGRGMHPNKLNFFYPIILLLGIVAAKLYQSEASRQEDRRAWFTVGVVLAPAIIFGHRFSAGAGLVFLAVFGLFSGLSHTVLKGQYQKVPVGSPIFFVGLYTIGVLGNPLHQEALLSRVAGLVLAVLVTTGATETEAGAAAGGPGRYSDLPLDVLFVSTAAQTLLFVLFIIGAIWMFRRAEWEHDYVLVWIGLVSLLLVVSIVTNSVDTAPQRFYALLGLFGFNVCAGIVFNYLGKTNRFSDGQVSISAGRGVVAVVICLLAVTSLASPVADKATSPAGDEIPHFRQFDTAQLNEGEDWGRSFGSENTSRIVPPNPDVPIERTGRVTGRANTSVLDPGAVYSYSGLSNRTGVLASDGLTFGGRQFVFVDSPVGPSESKVYTNGQTEVYRKELPNNRSLSGGSPE</sequence>
<name>A0A7T3KWR2_9EURY</name>
<feature type="transmembrane region" description="Helical" evidence="2">
    <location>
        <begin position="294"/>
        <end position="311"/>
    </location>
</feature>
<keyword evidence="2" id="KW-0812">Transmembrane</keyword>
<evidence type="ECO:0000313" key="3">
    <source>
        <dbReference type="EMBL" id="QPV64348.1"/>
    </source>
</evidence>
<protein>
    <recommendedName>
        <fullName evidence="5">DUF2206 domain-containing protein</fullName>
    </recommendedName>
</protein>
<keyword evidence="2" id="KW-1133">Transmembrane helix</keyword>